<gene>
    <name evidence="1" type="ORF">EZS27_008247</name>
</gene>
<comment type="caution">
    <text evidence="1">The sequence shown here is derived from an EMBL/GenBank/DDBJ whole genome shotgun (WGS) entry which is preliminary data.</text>
</comment>
<accession>A0A5J4SED1</accession>
<evidence type="ECO:0000313" key="1">
    <source>
        <dbReference type="EMBL" id="KAA6344092.1"/>
    </source>
</evidence>
<reference evidence="1" key="1">
    <citation type="submission" date="2019-03" db="EMBL/GenBank/DDBJ databases">
        <title>Single cell metagenomics reveals metabolic interactions within the superorganism composed of flagellate Streblomastix strix and complex community of Bacteroidetes bacteria on its surface.</title>
        <authorList>
            <person name="Treitli S.C."/>
            <person name="Kolisko M."/>
            <person name="Husnik F."/>
            <person name="Keeling P."/>
            <person name="Hampl V."/>
        </authorList>
    </citation>
    <scope>NUCLEOTIDE SEQUENCE</scope>
    <source>
        <strain evidence="1">STM</strain>
    </source>
</reference>
<dbReference type="EMBL" id="SNRY01000235">
    <property type="protein sequence ID" value="KAA6344092.1"/>
    <property type="molecule type" value="Genomic_DNA"/>
</dbReference>
<sequence length="844" mass="96804">HKKASITHFDSDFEIDSTLFKDKKPLVLPIEAGNTYTKLKYTQDEWASTYKAPYYDPTPWQNRSLPQVHNKYPYLTISDFLADTIVRMPYKINEGSFFNGNYNGEEDSFLLPLADTFFRFFTVEQVKGEVKGKKMVEFKTNAGGVTVVLRIPIAKGCIEYRRTYFEGLPPNIEKNDGALIEKKFGLGIMPLLQFPEKVKKHYRIALFDKGKFDVKLTCCNGNNIIEEKAHVVREKKDLDLNICSSESYVITDNFDRINVAVGETTSVIIPKYKVLTGKGQYTFAIDFGTTNSHIEYDVDNKANPTAFNMLADEKQMHRLHIEYQADKDIEKAFLHNFMPDNIEDKTGYSFPMRTVFVERSEIDYSNNPFALADGNIPFLYEKDYIPAYNEVTTELKWGGIPDKLIKLYLENIFLLLRNKVAINGGNLEATKIIWFYPASMNEGRCIDFKRIWKQLYIEYFGTNADDNVICMSESIAPYYFYSKKRGAKADVVTIDVGGGTTDVYVVENRDPKMLLSFHFASNAVFGDGYNWDSENNGFVKLYNKKFSDILNRNDLVELASVLESIEGNKKSPDIIAFYFSLCNNIQVKKNESLDFLLELSKNQKMKYVFILFYGSILYFIAKSMKVKGLKKPLTLAFSGNGSKTLRILSDENTMIGRFAKLIFDGVYEEQNTRGKLDIIYEDEPKKATCKGGILEPKNQDFDKIDNIKTTLIGDDFEVFTNEKINYADITPQIEEKIVQSVCDFVDFIFKLHEENNNFLINKLSADPGILQFVKDFCQDKTELHQSLGDSLRLKYEEIAGDAKDSINDESVLQKLKEINHVEETLFFYPLTGILHDLAKKISEL</sequence>
<feature type="non-terminal residue" evidence="1">
    <location>
        <position position="1"/>
    </location>
</feature>
<proteinExistence type="predicted"/>
<protein>
    <submittedName>
        <fullName evidence="1">Uncharacterized protein</fullName>
    </submittedName>
</protein>
<dbReference type="AlphaFoldDB" id="A0A5J4SED1"/>
<organism evidence="1">
    <name type="scientific">termite gut metagenome</name>
    <dbReference type="NCBI Taxonomy" id="433724"/>
    <lineage>
        <taxon>unclassified sequences</taxon>
        <taxon>metagenomes</taxon>
        <taxon>organismal metagenomes</taxon>
    </lineage>
</organism>
<name>A0A5J4SED1_9ZZZZ</name>